<name>A0AAD2JXS4_9AGAR</name>
<dbReference type="AlphaFoldDB" id="A0AAD2JXS4"/>
<protein>
    <submittedName>
        <fullName evidence="1">Uncharacterized protein</fullName>
    </submittedName>
</protein>
<comment type="caution">
    <text evidence="1">The sequence shown here is derived from an EMBL/GenBank/DDBJ whole genome shotgun (WGS) entry which is preliminary data.</text>
</comment>
<proteinExistence type="predicted"/>
<evidence type="ECO:0000313" key="2">
    <source>
        <dbReference type="Proteomes" id="UP001295794"/>
    </source>
</evidence>
<feature type="non-terminal residue" evidence="1">
    <location>
        <position position="82"/>
    </location>
</feature>
<organism evidence="1 2">
    <name type="scientific">Mycena citricolor</name>
    <dbReference type="NCBI Taxonomy" id="2018698"/>
    <lineage>
        <taxon>Eukaryota</taxon>
        <taxon>Fungi</taxon>
        <taxon>Dikarya</taxon>
        <taxon>Basidiomycota</taxon>
        <taxon>Agaricomycotina</taxon>
        <taxon>Agaricomycetes</taxon>
        <taxon>Agaricomycetidae</taxon>
        <taxon>Agaricales</taxon>
        <taxon>Marasmiineae</taxon>
        <taxon>Mycenaceae</taxon>
        <taxon>Mycena</taxon>
    </lineage>
</organism>
<sequence length="82" mass="9081">ELLAGRKKFPAINVSGGRLKLPRVDLQNKTGADHLPAPSGFPQPAYGAGSQLRLARRLLRLIVRMKQHTRVCPPTKQSKPFK</sequence>
<reference evidence="1" key="1">
    <citation type="submission" date="2023-11" db="EMBL/GenBank/DDBJ databases">
        <authorList>
            <person name="De Vega J J."/>
            <person name="De Vega J J."/>
        </authorList>
    </citation>
    <scope>NUCLEOTIDE SEQUENCE</scope>
</reference>
<feature type="non-terminal residue" evidence="1">
    <location>
        <position position="1"/>
    </location>
</feature>
<accession>A0AAD2JXS4</accession>
<evidence type="ECO:0000313" key="1">
    <source>
        <dbReference type="EMBL" id="CAK5267835.1"/>
    </source>
</evidence>
<dbReference type="EMBL" id="CAVNYO010000136">
    <property type="protein sequence ID" value="CAK5267835.1"/>
    <property type="molecule type" value="Genomic_DNA"/>
</dbReference>
<dbReference type="Proteomes" id="UP001295794">
    <property type="component" value="Unassembled WGS sequence"/>
</dbReference>
<keyword evidence="2" id="KW-1185">Reference proteome</keyword>
<gene>
    <name evidence="1" type="ORF">MYCIT1_LOCUS10693</name>
</gene>